<gene>
    <name evidence="2" type="ORF">M419DRAFT_8361</name>
</gene>
<sequence>MGYERTEGSARAAGCHSGMSATVRNLKSSRHLARRQQARIRPRACCGGTSAAEQHHTVGGPAERQDQRMSRGRSDAGLRSLYFELAVARPRNDAEHNTGDAMLPPGFA</sequence>
<dbReference type="EMBL" id="KI911146">
    <property type="protein sequence ID" value="ETS02003.1"/>
    <property type="molecule type" value="Genomic_DNA"/>
</dbReference>
<evidence type="ECO:0000256" key="1">
    <source>
        <dbReference type="SAM" id="MobiDB-lite"/>
    </source>
</evidence>
<reference evidence="3" key="1">
    <citation type="journal article" date="2013" name="Ind. Biotechnol.">
        <title>Comparative genomics analysis of Trichoderma reesei strains.</title>
        <authorList>
            <person name="Koike H."/>
            <person name="Aerts A."/>
            <person name="LaButti K."/>
            <person name="Grigoriev I.V."/>
            <person name="Baker S.E."/>
        </authorList>
    </citation>
    <scope>NUCLEOTIDE SEQUENCE [LARGE SCALE GENOMIC DNA]</scope>
    <source>
        <strain evidence="3">ATCC 56765 / BCRC 32924 / NRRL 11460 / Rut C-30</strain>
    </source>
</reference>
<dbReference type="KEGG" id="trr:M419DRAFT_8361"/>
<organism evidence="2 3">
    <name type="scientific">Hypocrea jecorina (strain ATCC 56765 / BCRC 32924 / NRRL 11460 / Rut C-30)</name>
    <name type="common">Trichoderma reesei</name>
    <dbReference type="NCBI Taxonomy" id="1344414"/>
    <lineage>
        <taxon>Eukaryota</taxon>
        <taxon>Fungi</taxon>
        <taxon>Dikarya</taxon>
        <taxon>Ascomycota</taxon>
        <taxon>Pezizomycotina</taxon>
        <taxon>Sordariomycetes</taxon>
        <taxon>Hypocreomycetidae</taxon>
        <taxon>Hypocreales</taxon>
        <taxon>Hypocreaceae</taxon>
        <taxon>Trichoderma</taxon>
    </lineage>
</organism>
<feature type="compositionally biased region" description="Basic and acidic residues" evidence="1">
    <location>
        <begin position="63"/>
        <end position="74"/>
    </location>
</feature>
<dbReference type="AlphaFoldDB" id="A0A024SAC2"/>
<dbReference type="HOGENOM" id="CLU_2198885_0_0_1"/>
<feature type="region of interest" description="Disordered" evidence="1">
    <location>
        <begin position="1"/>
        <end position="20"/>
    </location>
</feature>
<feature type="region of interest" description="Disordered" evidence="1">
    <location>
        <begin position="25"/>
        <end position="74"/>
    </location>
</feature>
<feature type="compositionally biased region" description="Basic residues" evidence="1">
    <location>
        <begin position="27"/>
        <end position="42"/>
    </location>
</feature>
<name>A0A024SAC2_HYPJR</name>
<evidence type="ECO:0000313" key="2">
    <source>
        <dbReference type="EMBL" id="ETS02003.1"/>
    </source>
</evidence>
<accession>A0A024SAC2</accession>
<dbReference type="Proteomes" id="UP000024376">
    <property type="component" value="Unassembled WGS sequence"/>
</dbReference>
<evidence type="ECO:0000313" key="3">
    <source>
        <dbReference type="Proteomes" id="UP000024376"/>
    </source>
</evidence>
<protein>
    <submittedName>
        <fullName evidence="2">Uncharacterized protein</fullName>
    </submittedName>
</protein>
<proteinExistence type="predicted"/>